<evidence type="ECO:0000313" key="2">
    <source>
        <dbReference type="EMBL" id="VAW01363.1"/>
    </source>
</evidence>
<feature type="non-terminal residue" evidence="2">
    <location>
        <position position="377"/>
    </location>
</feature>
<name>A0A3B0SBN1_9ZZZZ</name>
<proteinExistence type="predicted"/>
<feature type="non-terminal residue" evidence="2">
    <location>
        <position position="1"/>
    </location>
</feature>
<organism evidence="2">
    <name type="scientific">hydrothermal vent metagenome</name>
    <dbReference type="NCBI Taxonomy" id="652676"/>
    <lineage>
        <taxon>unclassified sequences</taxon>
        <taxon>metagenomes</taxon>
        <taxon>ecological metagenomes</taxon>
    </lineage>
</organism>
<dbReference type="EMBL" id="UOEK01000210">
    <property type="protein sequence ID" value="VAW01363.1"/>
    <property type="molecule type" value="Genomic_DNA"/>
</dbReference>
<feature type="domain" description="Right handed beta helix" evidence="1">
    <location>
        <begin position="150"/>
        <end position="317"/>
    </location>
</feature>
<dbReference type="Gene3D" id="2.160.20.10">
    <property type="entry name" value="Single-stranded right-handed beta-helix, Pectin lyase-like"/>
    <property type="match status" value="1"/>
</dbReference>
<protein>
    <recommendedName>
        <fullName evidence="1">Right handed beta helix domain-containing protein</fullName>
    </recommendedName>
</protein>
<dbReference type="InterPro" id="IPR012334">
    <property type="entry name" value="Pectin_lyas_fold"/>
</dbReference>
<gene>
    <name evidence="2" type="ORF">MNBD_ACTINO02-548</name>
</gene>
<evidence type="ECO:0000259" key="1">
    <source>
        <dbReference type="Pfam" id="PF13229"/>
    </source>
</evidence>
<sequence>TGTTSQPVFIHGGGTISGVASGDHAFEIRGSTHLIIDGLNFDGSTIVTGFAGNGAFSISGGSERITVRNSLIHDYPDPYERTNQPGRSSFFANTFITDAQYVAIINNSFTDIGTYPPAYETGKHLIAGGSDTAWVWIVGNEFVRGSEDAIQIRANSDAEPNFFWTIAGNLFESMGENAVDVKTGSEVIVASNVACDFRPVTFANGSGSGGVAFTFNNDNGGPRESWLINNITTTCSGSGGTDGTVNIGFMMQSDAGTNYVVGNLFDQTVSRGMWIGSSSVPVIEMNTFYAPGDDGILISYSGSPGGSIVGNIVVDPPTGEDAINLNQTYMQGWARDNVLFDPDGPVGEKNVPAGDNLLDVDPKLVDPDNDNFYLAPD</sequence>
<dbReference type="Pfam" id="PF13229">
    <property type="entry name" value="Beta_helix"/>
    <property type="match status" value="1"/>
</dbReference>
<reference evidence="2" key="1">
    <citation type="submission" date="2018-06" db="EMBL/GenBank/DDBJ databases">
        <authorList>
            <person name="Zhirakovskaya E."/>
        </authorList>
    </citation>
    <scope>NUCLEOTIDE SEQUENCE</scope>
</reference>
<dbReference type="InterPro" id="IPR011050">
    <property type="entry name" value="Pectin_lyase_fold/virulence"/>
</dbReference>
<dbReference type="AlphaFoldDB" id="A0A3B0SBN1"/>
<dbReference type="InterPro" id="IPR039448">
    <property type="entry name" value="Beta_helix"/>
</dbReference>
<accession>A0A3B0SBN1</accession>
<dbReference type="SUPFAM" id="SSF51126">
    <property type="entry name" value="Pectin lyase-like"/>
    <property type="match status" value="1"/>
</dbReference>